<dbReference type="EMBL" id="JBHTBS010000003">
    <property type="protein sequence ID" value="MFC7337010.1"/>
    <property type="molecule type" value="Genomic_DNA"/>
</dbReference>
<evidence type="ECO:0000313" key="9">
    <source>
        <dbReference type="Proteomes" id="UP001596472"/>
    </source>
</evidence>
<keyword evidence="4" id="KW-0520">NAD</keyword>
<evidence type="ECO:0000256" key="3">
    <source>
        <dbReference type="ARBA" id="ARBA00022801"/>
    </source>
</evidence>
<dbReference type="PANTHER" id="PTHR43818:SF1">
    <property type="entry name" value="GLYCOSYL HYDROLASE FAMILY 109 PROTEIN"/>
    <property type="match status" value="1"/>
</dbReference>
<evidence type="ECO:0000256" key="5">
    <source>
        <dbReference type="ARBA" id="ARBA00023295"/>
    </source>
</evidence>
<evidence type="ECO:0000259" key="6">
    <source>
        <dbReference type="Pfam" id="PF01408"/>
    </source>
</evidence>
<dbReference type="Gene3D" id="3.40.50.720">
    <property type="entry name" value="NAD(P)-binding Rossmann-like Domain"/>
    <property type="match status" value="1"/>
</dbReference>
<reference evidence="9" key="1">
    <citation type="journal article" date="2019" name="Int. J. Syst. Evol. Microbiol.">
        <title>The Global Catalogue of Microorganisms (GCM) 10K type strain sequencing project: providing services to taxonomists for standard genome sequencing and annotation.</title>
        <authorList>
            <consortium name="The Broad Institute Genomics Platform"/>
            <consortium name="The Broad Institute Genome Sequencing Center for Infectious Disease"/>
            <person name="Wu L."/>
            <person name="Ma J."/>
        </authorList>
    </citation>
    <scope>NUCLEOTIDE SEQUENCE [LARGE SCALE GENOMIC DNA]</scope>
    <source>
        <strain evidence="9">CGMCC 4.1467</strain>
    </source>
</reference>
<evidence type="ECO:0000256" key="2">
    <source>
        <dbReference type="ARBA" id="ARBA00009329"/>
    </source>
</evidence>
<dbReference type="InterPro" id="IPR036291">
    <property type="entry name" value="NAD(P)-bd_dom_sf"/>
</dbReference>
<accession>A0ABW2L639</accession>
<keyword evidence="3" id="KW-0378">Hydrolase</keyword>
<dbReference type="InterPro" id="IPR006311">
    <property type="entry name" value="TAT_signal"/>
</dbReference>
<dbReference type="InterPro" id="IPR000683">
    <property type="entry name" value="Gfo/Idh/MocA-like_OxRdtase_N"/>
</dbReference>
<dbReference type="Proteomes" id="UP001596472">
    <property type="component" value="Unassembled WGS sequence"/>
</dbReference>
<dbReference type="InterPro" id="IPR050463">
    <property type="entry name" value="Gfo/Idh/MocA_oxidrdct_glycsds"/>
</dbReference>
<evidence type="ECO:0000313" key="8">
    <source>
        <dbReference type="EMBL" id="MFC7337010.1"/>
    </source>
</evidence>
<keyword evidence="5" id="KW-0326">Glycosidase</keyword>
<protein>
    <submittedName>
        <fullName evidence="8">Gfo/Idh/MocA family protein</fullName>
    </submittedName>
</protein>
<dbReference type="PROSITE" id="PS51318">
    <property type="entry name" value="TAT"/>
    <property type="match status" value="1"/>
</dbReference>
<dbReference type="Pfam" id="PF01408">
    <property type="entry name" value="GFO_IDH_MocA"/>
    <property type="match status" value="1"/>
</dbReference>
<gene>
    <name evidence="8" type="ORF">ACFQY0_07470</name>
</gene>
<dbReference type="PANTHER" id="PTHR43818">
    <property type="entry name" value="BCDNA.GH03377"/>
    <property type="match status" value="1"/>
</dbReference>
<feature type="domain" description="Glycosyl hydrolase 109 C-terminal" evidence="7">
    <location>
        <begin position="197"/>
        <end position="355"/>
    </location>
</feature>
<comment type="cofactor">
    <cofactor evidence="1">
        <name>NAD(+)</name>
        <dbReference type="ChEBI" id="CHEBI:57540"/>
    </cofactor>
</comment>
<feature type="domain" description="Gfo/Idh/MocA-like oxidoreductase N-terminal" evidence="6">
    <location>
        <begin position="57"/>
        <end position="185"/>
    </location>
</feature>
<evidence type="ECO:0000259" key="7">
    <source>
        <dbReference type="Pfam" id="PF21252"/>
    </source>
</evidence>
<keyword evidence="9" id="KW-1185">Reference proteome</keyword>
<proteinExistence type="inferred from homology"/>
<dbReference type="SUPFAM" id="SSF51735">
    <property type="entry name" value="NAD(P)-binding Rossmann-fold domains"/>
    <property type="match status" value="1"/>
</dbReference>
<comment type="caution">
    <text evidence="8">The sequence shown here is derived from an EMBL/GenBank/DDBJ whole genome shotgun (WGS) entry which is preliminary data.</text>
</comment>
<dbReference type="Pfam" id="PF21252">
    <property type="entry name" value="Glyco_hydro_109_C"/>
    <property type="match status" value="1"/>
</dbReference>
<name>A0ABW2L639_9BACT</name>
<evidence type="ECO:0000256" key="1">
    <source>
        <dbReference type="ARBA" id="ARBA00001911"/>
    </source>
</evidence>
<evidence type="ECO:0000256" key="4">
    <source>
        <dbReference type="ARBA" id="ARBA00023027"/>
    </source>
</evidence>
<dbReference type="InterPro" id="IPR049303">
    <property type="entry name" value="Glyco_hydro_109_C"/>
</dbReference>
<sequence length="488" mass="54183">MNPQNLTTAGSRRGFIKTLSGIGAGIAAIPALSSAQSPRPSSAQYMGDFAAPELPKIKVAIIGVGARGPTHLAHAAAAEGTEIVGICDLYEDNCRKAEKRALAADPERHKGVRLYSGDERTYRKMLAETKPDAVWIATPWEWHAAMAIDAMNAGAHAFVEVPLATTNEDLWKIIDTSETTRRHCMMMENVNYGRDELMFLNMCRQDVFGELLHGEAAYIHELRGQMNHYERGRGTGSWRTLHWANENGNLYPTHGLGPVAQYMNIARGDDNFRRLVSFSSPARNHALYAKEVLKPDSKSAKLDFSKGGDMSTSIIKTERGRTIMVQWDESSPRPYSRHNLIQGTRGTGAGFPNRIALDYTWKNATPALRELLGLPEDKPNKKSNYHSWIEGGGYHAFYEHFDHPLFKRMEAAAKKHGGHGGMDAIMNFRAIECLRQGLPLDQNVYEGAFWSAVTPLSRKSVAEDGMPQDFPDFTRGNWKATQPLGIVS</sequence>
<dbReference type="RefSeq" id="WP_379710916.1">
    <property type="nucleotide sequence ID" value="NZ_JBHTBS010000003.1"/>
</dbReference>
<comment type="similarity">
    <text evidence="2">Belongs to the Gfo/Idh/MocA family. Glycosyl hydrolase 109 subfamily.</text>
</comment>
<organism evidence="8 9">
    <name type="scientific">Haloferula chungangensis</name>
    <dbReference type="NCBI Taxonomy" id="1048331"/>
    <lineage>
        <taxon>Bacteria</taxon>
        <taxon>Pseudomonadati</taxon>
        <taxon>Verrucomicrobiota</taxon>
        <taxon>Verrucomicrobiia</taxon>
        <taxon>Verrucomicrobiales</taxon>
        <taxon>Verrucomicrobiaceae</taxon>
        <taxon>Haloferula</taxon>
    </lineage>
</organism>
<dbReference type="Gene3D" id="3.30.360.10">
    <property type="entry name" value="Dihydrodipicolinate Reductase, domain 2"/>
    <property type="match status" value="1"/>
</dbReference>